<evidence type="ECO:0000256" key="1">
    <source>
        <dbReference type="ARBA" id="ARBA00005254"/>
    </source>
</evidence>
<comment type="caution">
    <text evidence="3">The sequence shown here is derived from an EMBL/GenBank/DDBJ whole genome shotgun (WGS) entry which is preliminary data.</text>
</comment>
<dbReference type="PANTHER" id="PTHR42993">
    <property type="entry name" value="MAOC-LIKE DEHYDRATASE DOMAIN-CONTAINING PROTEIN"/>
    <property type="match status" value="1"/>
</dbReference>
<dbReference type="InterPro" id="IPR029069">
    <property type="entry name" value="HotDog_dom_sf"/>
</dbReference>
<gene>
    <name evidence="3" type="ORF">GCM10010280_52550</name>
</gene>
<protein>
    <submittedName>
        <fullName evidence="3">MaoC family dehydratase</fullName>
    </submittedName>
</protein>
<proteinExistence type="inferred from homology"/>
<dbReference type="SUPFAM" id="SSF54637">
    <property type="entry name" value="Thioesterase/thiol ester dehydrase-isomerase"/>
    <property type="match status" value="1"/>
</dbReference>
<dbReference type="EMBL" id="BMTU01000012">
    <property type="protein sequence ID" value="GGQ98323.1"/>
    <property type="molecule type" value="Genomic_DNA"/>
</dbReference>
<dbReference type="Proteomes" id="UP000656732">
    <property type="component" value="Unassembled WGS sequence"/>
</dbReference>
<feature type="domain" description="MaoC-like" evidence="2">
    <location>
        <begin position="31"/>
        <end position="147"/>
    </location>
</feature>
<dbReference type="PANTHER" id="PTHR42993:SF1">
    <property type="entry name" value="MAOC-LIKE DEHYDRATASE DOMAIN-CONTAINING PROTEIN"/>
    <property type="match status" value="1"/>
</dbReference>
<dbReference type="Pfam" id="PF01575">
    <property type="entry name" value="MaoC_dehydratas"/>
    <property type="match status" value="1"/>
</dbReference>
<evidence type="ECO:0000313" key="4">
    <source>
        <dbReference type="Proteomes" id="UP000656732"/>
    </source>
</evidence>
<accession>A0A918C0N5</accession>
<dbReference type="Gene3D" id="3.10.129.10">
    <property type="entry name" value="Hotdog Thioesterase"/>
    <property type="match status" value="1"/>
</dbReference>
<dbReference type="InterPro" id="IPR039375">
    <property type="entry name" value="NodN-like"/>
</dbReference>
<reference evidence="3" key="1">
    <citation type="journal article" date="2014" name="Int. J. Syst. Evol. Microbiol.">
        <title>Complete genome sequence of Corynebacterium casei LMG S-19264T (=DSM 44701T), isolated from a smear-ripened cheese.</title>
        <authorList>
            <consortium name="US DOE Joint Genome Institute (JGI-PGF)"/>
            <person name="Walter F."/>
            <person name="Albersmeier A."/>
            <person name="Kalinowski J."/>
            <person name="Ruckert C."/>
        </authorList>
    </citation>
    <scope>NUCLEOTIDE SEQUENCE</scope>
    <source>
        <strain evidence="3">JCM 4403</strain>
    </source>
</reference>
<dbReference type="InterPro" id="IPR002539">
    <property type="entry name" value="MaoC-like_dom"/>
</dbReference>
<dbReference type="AlphaFoldDB" id="A0A918C0N5"/>
<evidence type="ECO:0000313" key="3">
    <source>
        <dbReference type="EMBL" id="GGQ98323.1"/>
    </source>
</evidence>
<reference evidence="3" key="2">
    <citation type="submission" date="2020-09" db="EMBL/GenBank/DDBJ databases">
        <authorList>
            <person name="Sun Q."/>
            <person name="Ohkuma M."/>
        </authorList>
    </citation>
    <scope>NUCLEOTIDE SEQUENCE</scope>
    <source>
        <strain evidence="3">JCM 4403</strain>
    </source>
</reference>
<evidence type="ECO:0000259" key="2">
    <source>
        <dbReference type="Pfam" id="PF01575"/>
    </source>
</evidence>
<organism evidence="3 4">
    <name type="scientific">Streptomyces pilosus</name>
    <dbReference type="NCBI Taxonomy" id="28893"/>
    <lineage>
        <taxon>Bacteria</taxon>
        <taxon>Bacillati</taxon>
        <taxon>Actinomycetota</taxon>
        <taxon>Actinomycetes</taxon>
        <taxon>Kitasatosporales</taxon>
        <taxon>Streptomycetaceae</taxon>
        <taxon>Streptomyces</taxon>
    </lineage>
</organism>
<name>A0A918C0N5_9ACTN</name>
<keyword evidence="4" id="KW-1185">Reference proteome</keyword>
<comment type="similarity">
    <text evidence="1">Belongs to the enoyl-CoA hydratase/isomerase family.</text>
</comment>
<dbReference type="CDD" id="cd03450">
    <property type="entry name" value="NodN"/>
    <property type="match status" value="1"/>
</dbReference>
<sequence>MRTRMRLRLRDARGRDMAEPRIFTSVDDLKAAVGEQLGHTDWLEVDQKRIDLFADATGDHQWIHVDPEKAAAGPFGTTIAHGYLTLSLLPLFGPQLISVEGVRMGVNYGTNKVRFPAPVPVGSRVRATATITGVDEVAGGVQVTTAFTVEREGGDKPVCVAESVARYYL</sequence>